<dbReference type="InterPro" id="IPR019775">
    <property type="entry name" value="WD40_repeat_CS"/>
</dbReference>
<dbReference type="PANTHER" id="PTHR19848:SF8">
    <property type="entry name" value="F-BOX AND WD REPEAT DOMAIN CONTAINING 7"/>
    <property type="match status" value="1"/>
</dbReference>
<dbReference type="InterPro" id="IPR007111">
    <property type="entry name" value="NACHT_NTPase"/>
</dbReference>
<dbReference type="SUPFAM" id="SSF141571">
    <property type="entry name" value="Pentapeptide repeat-like"/>
    <property type="match status" value="1"/>
</dbReference>
<feature type="repeat" description="WD" evidence="3">
    <location>
        <begin position="1110"/>
        <end position="1151"/>
    </location>
</feature>
<feature type="repeat" description="WD" evidence="3">
    <location>
        <begin position="1026"/>
        <end position="1059"/>
    </location>
</feature>
<dbReference type="Pfam" id="PF00400">
    <property type="entry name" value="WD40"/>
    <property type="match status" value="8"/>
</dbReference>
<sequence>MATSLTPQDAIKIATDLLANARAEHNTSSQQSLCAQISTTFSKVDPATMEELHQSDSTESIELCDEIDSILAEMGQLMKKRRQLDQDNNTNNPAPKRLNMIADIEQEFLRIRGDRMASYRQLVFIPPYAKPDARAQDKDVFPLTDKVKEFLASEREVMLILGDSGAGKSTFLCHLEYDLWEHFETGGSIPLFVSLPAIQEPDKDLILKQLENLDVSMQHIQALKRDRRQFVVICDGYDESQLVKNLHTANKFNRPGQWMAKLIVTCRSQYLSQGYRDLFVPQDLSHYSRPALHLFQQAAIAPFTNKQITNYIDIYVPLEPRNWTTNDYMDKLTTIPNLMDLVKSPFLLTLALEALPGVTKGRQDLSFTKITRVQLYDAFVKYWLSVNKRRLQCSTLSAIDRSTLDHIKEAGFVTEGIKYCANLALAIFEQQDGNPVVNYVHLKDKASWRVEFFGPDPVVRILRESSPLTRTGSQFRFMHRSMLEYFFSRAIFNPSTHENDDEFAPQPDIDSSNAQPLDPHGPLFTQNLLTEPSVLQFLYERVQQDLVFKEQLLAVVERSKTDDGYSRAAANAMTILVKAKVRFNGADLRSIKIPGANLFGGQFDSAQFQGADLTNANFTRTWIRQADFSSAVMNGVNFGDIPPIKETSPIYCCTFSPDGTILVAGLKDGNMVCYNTSTWERADTLLGHTRRVTSIAFSPSGTCFVSGSRDSTVRLWDPRTGQLIRTFEGHDGRVVDVAFSPSGHRIASASKAGTVRIWDTESGTTKLVFRDDYEEAVTSISWSPDGRRILSRNEDGFTLLWETENGAKAIDPDYDWLDQGIEATMQSGKVNFMPCPDREKIALLRSTLSVDILWTMRTMCPGVHNLVFSPNGRWMASSSDADVILWDTETFTQIISWSNLSYFVKGVAFSPDNLQIVSCGSDRTIHRIDLSTVDKTLEMQGDFLHDYFQPYSILEYSTDGGHILSKDPRGIFRWDSQTGASEQLASHKEVQVRNIVFSPSGTQFAECRFADIQLRDIATGSTISISTGHSENISCLAYSPNGTWIASGSYDNTVQLWNLLDDTTGPTLLGHTDHVKAVAFSPNGRQVASGSDDETVRLWDAHTGELTAVITGHAGPFGVLTYAPDGSMIASHSIIGGPRLWDIHTGASLGRFSNIDVTLLSFSPCSQWIALNGQDLSGQYLSNGRYHSIYIQQTGLLGERSRMSYELPDFMGDIVSVVWNPSKKDHFDHLEFATGCKDQSIRVWRMSVEDEEVRVSLVWSSDIVKMLSTNAKITEAVGLSNYDRKYLIKCGATDSSFQDDSEESSEEYEYYDPDRTSDTGSEGDEWAYFESWRNID</sequence>
<evidence type="ECO:0000313" key="7">
    <source>
        <dbReference type="Proteomes" id="UP001194696"/>
    </source>
</evidence>
<gene>
    <name evidence="6" type="ORF">BGZ96_010837</name>
</gene>
<dbReference type="InterPro" id="IPR001680">
    <property type="entry name" value="WD40_rpt"/>
</dbReference>
<evidence type="ECO:0000313" key="6">
    <source>
        <dbReference type="EMBL" id="KAG0284817.1"/>
    </source>
</evidence>
<dbReference type="PROSITE" id="PS50082">
    <property type="entry name" value="WD_REPEATS_2"/>
    <property type="match status" value="6"/>
</dbReference>
<dbReference type="CDD" id="cd00200">
    <property type="entry name" value="WD40"/>
    <property type="match status" value="1"/>
</dbReference>
<comment type="caution">
    <text evidence="6">The sequence shown here is derived from an EMBL/GenBank/DDBJ whole genome shotgun (WGS) entry which is preliminary data.</text>
</comment>
<dbReference type="InterPro" id="IPR001646">
    <property type="entry name" value="5peptide_repeat"/>
</dbReference>
<feature type="repeat" description="WD" evidence="3">
    <location>
        <begin position="685"/>
        <end position="726"/>
    </location>
</feature>
<dbReference type="Gene3D" id="2.130.10.10">
    <property type="entry name" value="YVTN repeat-like/Quinoprotein amine dehydrogenase"/>
    <property type="match status" value="5"/>
</dbReference>
<keyword evidence="7" id="KW-1185">Reference proteome</keyword>
<dbReference type="PANTHER" id="PTHR19848">
    <property type="entry name" value="WD40 REPEAT PROTEIN"/>
    <property type="match status" value="1"/>
</dbReference>
<dbReference type="InterPro" id="IPR015943">
    <property type="entry name" value="WD40/YVTN_repeat-like_dom_sf"/>
</dbReference>
<evidence type="ECO:0000256" key="3">
    <source>
        <dbReference type="PROSITE-ProRule" id="PRU00221"/>
    </source>
</evidence>
<dbReference type="EMBL" id="JAAAIM010000728">
    <property type="protein sequence ID" value="KAG0284817.1"/>
    <property type="molecule type" value="Genomic_DNA"/>
</dbReference>
<dbReference type="PROSITE" id="PS00678">
    <property type="entry name" value="WD_REPEATS_1"/>
    <property type="match status" value="2"/>
</dbReference>
<evidence type="ECO:0000256" key="2">
    <source>
        <dbReference type="ARBA" id="ARBA00022737"/>
    </source>
</evidence>
<dbReference type="Proteomes" id="UP001194696">
    <property type="component" value="Unassembled WGS sequence"/>
</dbReference>
<dbReference type="PROSITE" id="PS50294">
    <property type="entry name" value="WD_REPEATS_REGION"/>
    <property type="match status" value="5"/>
</dbReference>
<dbReference type="InterPro" id="IPR036322">
    <property type="entry name" value="WD40_repeat_dom_sf"/>
</dbReference>
<evidence type="ECO:0000256" key="1">
    <source>
        <dbReference type="ARBA" id="ARBA00022574"/>
    </source>
</evidence>
<dbReference type="Gene3D" id="3.40.50.300">
    <property type="entry name" value="P-loop containing nucleotide triphosphate hydrolases"/>
    <property type="match status" value="1"/>
</dbReference>
<dbReference type="Pfam" id="PF05729">
    <property type="entry name" value="NACHT"/>
    <property type="match status" value="1"/>
</dbReference>
<name>A0ABQ7JUB3_9FUNG</name>
<evidence type="ECO:0000259" key="5">
    <source>
        <dbReference type="Pfam" id="PF05729"/>
    </source>
</evidence>
<feature type="region of interest" description="Disordered" evidence="4">
    <location>
        <begin position="1295"/>
        <end position="1323"/>
    </location>
</feature>
<accession>A0ABQ7JUB3</accession>
<dbReference type="SMART" id="SM00320">
    <property type="entry name" value="WD40"/>
    <property type="match status" value="10"/>
</dbReference>
<dbReference type="Pfam" id="PF00805">
    <property type="entry name" value="Pentapeptide"/>
    <property type="match status" value="1"/>
</dbReference>
<evidence type="ECO:0000256" key="4">
    <source>
        <dbReference type="SAM" id="MobiDB-lite"/>
    </source>
</evidence>
<proteinExistence type="predicted"/>
<feature type="repeat" description="WD" evidence="3">
    <location>
        <begin position="727"/>
        <end position="768"/>
    </location>
</feature>
<dbReference type="SUPFAM" id="SSF50978">
    <property type="entry name" value="WD40 repeat-like"/>
    <property type="match status" value="2"/>
</dbReference>
<feature type="repeat" description="WD" evidence="3">
    <location>
        <begin position="770"/>
        <end position="811"/>
    </location>
</feature>
<keyword evidence="1 3" id="KW-0853">WD repeat</keyword>
<keyword evidence="2" id="KW-0677">Repeat</keyword>
<dbReference type="Gene3D" id="2.160.20.80">
    <property type="entry name" value="E3 ubiquitin-protein ligase SopA"/>
    <property type="match status" value="1"/>
</dbReference>
<feature type="compositionally biased region" description="Acidic residues" evidence="4">
    <location>
        <begin position="1297"/>
        <end position="1311"/>
    </location>
</feature>
<reference evidence="6 7" key="1">
    <citation type="journal article" date="2020" name="Fungal Divers.">
        <title>Resolving the Mortierellaceae phylogeny through synthesis of multi-gene phylogenetics and phylogenomics.</title>
        <authorList>
            <person name="Vandepol N."/>
            <person name="Liber J."/>
            <person name="Desiro A."/>
            <person name="Na H."/>
            <person name="Kennedy M."/>
            <person name="Barry K."/>
            <person name="Grigoriev I.V."/>
            <person name="Miller A.N."/>
            <person name="O'Donnell K."/>
            <person name="Stajich J.E."/>
            <person name="Bonito G."/>
        </authorList>
    </citation>
    <scope>NUCLEOTIDE SEQUENCE [LARGE SCALE GENOMIC DNA]</scope>
    <source>
        <strain evidence="6 7">AD045</strain>
    </source>
</reference>
<feature type="repeat" description="WD" evidence="3">
    <location>
        <begin position="1068"/>
        <end position="1109"/>
    </location>
</feature>
<organism evidence="6 7">
    <name type="scientific">Linnemannia gamsii</name>
    <dbReference type="NCBI Taxonomy" id="64522"/>
    <lineage>
        <taxon>Eukaryota</taxon>
        <taxon>Fungi</taxon>
        <taxon>Fungi incertae sedis</taxon>
        <taxon>Mucoromycota</taxon>
        <taxon>Mortierellomycotina</taxon>
        <taxon>Mortierellomycetes</taxon>
        <taxon>Mortierellales</taxon>
        <taxon>Mortierellaceae</taxon>
        <taxon>Linnemannia</taxon>
    </lineage>
</organism>
<feature type="domain" description="NACHT" evidence="5">
    <location>
        <begin position="157"/>
        <end position="311"/>
    </location>
</feature>
<dbReference type="InterPro" id="IPR020472">
    <property type="entry name" value="WD40_PAC1"/>
</dbReference>
<dbReference type="InterPro" id="IPR027417">
    <property type="entry name" value="P-loop_NTPase"/>
</dbReference>
<dbReference type="PRINTS" id="PR00320">
    <property type="entry name" value="GPROTEINBRPT"/>
</dbReference>
<protein>
    <recommendedName>
        <fullName evidence="5">NACHT domain-containing protein</fullName>
    </recommendedName>
</protein>